<reference evidence="2" key="1">
    <citation type="submission" date="2021-03" db="EMBL/GenBank/DDBJ databases">
        <title>Comparative genomics and phylogenomic investigation of the class Geoglossomycetes provide insights into ecological specialization and systematics.</title>
        <authorList>
            <person name="Melie T."/>
            <person name="Pirro S."/>
            <person name="Miller A.N."/>
            <person name="Quandt A."/>
        </authorList>
    </citation>
    <scope>NUCLEOTIDE SEQUENCE</scope>
    <source>
        <strain evidence="2">CAQ_001_2017</strain>
    </source>
</reference>
<accession>A0A9P8LAB1</accession>
<feature type="region of interest" description="Disordered" evidence="1">
    <location>
        <begin position="14"/>
        <end position="38"/>
    </location>
</feature>
<protein>
    <submittedName>
        <fullName evidence="2">Uncharacterized protein</fullName>
    </submittedName>
</protein>
<sequence>MAFKIRNIFRRRKPQVTVQEQPRAPRGDVPKPVEPGRKITPEEVRDLGNLIRKRYELDVEIWGLRHVRPRDRPIVEDKMRRSDAILEKIRRTVDTWDRADVFESSGDWNKLQDIKMRIKEDGKRHWALNPPWLDKEPDELSP</sequence>
<keyword evidence="3" id="KW-1185">Reference proteome</keyword>
<name>A0A9P8LAB1_9PEZI</name>
<comment type="caution">
    <text evidence="2">The sequence shown here is derived from an EMBL/GenBank/DDBJ whole genome shotgun (WGS) entry which is preliminary data.</text>
</comment>
<dbReference type="EMBL" id="JAGHQM010000842">
    <property type="protein sequence ID" value="KAH0558445.1"/>
    <property type="molecule type" value="Genomic_DNA"/>
</dbReference>
<evidence type="ECO:0000256" key="1">
    <source>
        <dbReference type="SAM" id="MobiDB-lite"/>
    </source>
</evidence>
<organism evidence="2 3">
    <name type="scientific">Trichoglossum hirsutum</name>
    <dbReference type="NCBI Taxonomy" id="265104"/>
    <lineage>
        <taxon>Eukaryota</taxon>
        <taxon>Fungi</taxon>
        <taxon>Dikarya</taxon>
        <taxon>Ascomycota</taxon>
        <taxon>Pezizomycotina</taxon>
        <taxon>Geoglossomycetes</taxon>
        <taxon>Geoglossales</taxon>
        <taxon>Geoglossaceae</taxon>
        <taxon>Trichoglossum</taxon>
    </lineage>
</organism>
<proteinExistence type="predicted"/>
<evidence type="ECO:0000313" key="3">
    <source>
        <dbReference type="Proteomes" id="UP000750711"/>
    </source>
</evidence>
<dbReference type="AlphaFoldDB" id="A0A9P8LAB1"/>
<gene>
    <name evidence="2" type="ORF">GP486_004891</name>
</gene>
<dbReference type="Proteomes" id="UP000750711">
    <property type="component" value="Unassembled WGS sequence"/>
</dbReference>
<feature type="compositionally biased region" description="Basic and acidic residues" evidence="1">
    <location>
        <begin position="23"/>
        <end position="38"/>
    </location>
</feature>
<evidence type="ECO:0000313" key="2">
    <source>
        <dbReference type="EMBL" id="KAH0558445.1"/>
    </source>
</evidence>